<sequence>MMPVNFLGFIPMLTLALLVVIVAGRSLESNVSGAEQMQNDGLIIMAEDGLRKYNGPAVHHFARHGLCNHSFGKVRFFRALQKHFHNISDDMKIAFVLDICKRRDHMLTKWVQEIFDKDDTMRVNFILDLCSRRGDMLIGWVREIFDKD</sequence>
<keyword evidence="1" id="KW-0732">Signal</keyword>
<dbReference type="Proteomes" id="UP001164746">
    <property type="component" value="Chromosome 7"/>
</dbReference>
<proteinExistence type="predicted"/>
<protein>
    <submittedName>
        <fullName evidence="2">Uncharacterized protein</fullName>
    </submittedName>
</protein>
<gene>
    <name evidence="2" type="ORF">MAR_035718</name>
</gene>
<reference evidence="2" key="1">
    <citation type="submission" date="2022-11" db="EMBL/GenBank/DDBJ databases">
        <title>Centuries of genome instability and evolution in soft-shell clam transmissible cancer (bioRxiv).</title>
        <authorList>
            <person name="Hart S.F.M."/>
            <person name="Yonemitsu M.A."/>
            <person name="Giersch R.M."/>
            <person name="Beal B.F."/>
            <person name="Arriagada G."/>
            <person name="Davis B.W."/>
            <person name="Ostrander E.A."/>
            <person name="Goff S.P."/>
            <person name="Metzger M.J."/>
        </authorList>
    </citation>
    <scope>NUCLEOTIDE SEQUENCE</scope>
    <source>
        <strain evidence="2">MELC-2E11</strain>
        <tissue evidence="2">Siphon/mantle</tissue>
    </source>
</reference>
<feature type="signal peptide" evidence="1">
    <location>
        <begin position="1"/>
        <end position="24"/>
    </location>
</feature>
<feature type="non-terminal residue" evidence="2">
    <location>
        <position position="148"/>
    </location>
</feature>
<feature type="chain" id="PRO_5045583550" evidence="1">
    <location>
        <begin position="25"/>
        <end position="148"/>
    </location>
</feature>
<organism evidence="2 3">
    <name type="scientific">Mya arenaria</name>
    <name type="common">Soft-shell clam</name>
    <dbReference type="NCBI Taxonomy" id="6604"/>
    <lineage>
        <taxon>Eukaryota</taxon>
        <taxon>Metazoa</taxon>
        <taxon>Spiralia</taxon>
        <taxon>Lophotrochozoa</taxon>
        <taxon>Mollusca</taxon>
        <taxon>Bivalvia</taxon>
        <taxon>Autobranchia</taxon>
        <taxon>Heteroconchia</taxon>
        <taxon>Euheterodonta</taxon>
        <taxon>Imparidentia</taxon>
        <taxon>Neoheterodontei</taxon>
        <taxon>Myida</taxon>
        <taxon>Myoidea</taxon>
        <taxon>Myidae</taxon>
        <taxon>Mya</taxon>
    </lineage>
</organism>
<evidence type="ECO:0000313" key="2">
    <source>
        <dbReference type="EMBL" id="WAR10642.1"/>
    </source>
</evidence>
<evidence type="ECO:0000313" key="3">
    <source>
        <dbReference type="Proteomes" id="UP001164746"/>
    </source>
</evidence>
<name>A0ABY7EKY5_MYAAR</name>
<keyword evidence="3" id="KW-1185">Reference proteome</keyword>
<dbReference type="EMBL" id="CP111018">
    <property type="protein sequence ID" value="WAR10642.1"/>
    <property type="molecule type" value="Genomic_DNA"/>
</dbReference>
<accession>A0ABY7EKY5</accession>
<evidence type="ECO:0000256" key="1">
    <source>
        <dbReference type="SAM" id="SignalP"/>
    </source>
</evidence>